<reference evidence="1 2" key="1">
    <citation type="submission" date="2016-10" db="EMBL/GenBank/DDBJ databases">
        <authorList>
            <person name="de Groot N.N."/>
        </authorList>
    </citation>
    <scope>NUCLEOTIDE SEQUENCE [LARGE SCALE GENOMIC DNA]</scope>
    <source>
        <strain evidence="1 2">Nm146</strain>
    </source>
</reference>
<dbReference type="STRING" id="52442.SAMN05421880_10529"/>
<keyword evidence="2" id="KW-1185">Reference proteome</keyword>
<name>A0A1I4MPI5_9PROT</name>
<accession>A0A1I4MPI5</accession>
<evidence type="ECO:0000313" key="2">
    <source>
        <dbReference type="Proteomes" id="UP000199561"/>
    </source>
</evidence>
<dbReference type="AlphaFoldDB" id="A0A1I4MPI5"/>
<proteinExistence type="predicted"/>
<evidence type="ECO:0000313" key="1">
    <source>
        <dbReference type="EMBL" id="SFM05020.1"/>
    </source>
</evidence>
<dbReference type="EMBL" id="FOUF01000005">
    <property type="protein sequence ID" value="SFM05020.1"/>
    <property type="molecule type" value="Genomic_DNA"/>
</dbReference>
<organism evidence="1 2">
    <name type="scientific">Nitrosomonas nitrosa</name>
    <dbReference type="NCBI Taxonomy" id="52442"/>
    <lineage>
        <taxon>Bacteria</taxon>
        <taxon>Pseudomonadati</taxon>
        <taxon>Pseudomonadota</taxon>
        <taxon>Betaproteobacteria</taxon>
        <taxon>Nitrosomonadales</taxon>
        <taxon>Nitrosomonadaceae</taxon>
        <taxon>Nitrosomonas</taxon>
    </lineage>
</organism>
<sequence>MYYGACMHHSAARCDAFAQVKKVGLFTRLYCQAQLAPINAQFDGVMQLCDYPHENDAHKIHVVIDPGSPKHPHAQRLFESFLLPGQETSLL</sequence>
<dbReference type="Proteomes" id="UP000199561">
    <property type="component" value="Unassembled WGS sequence"/>
</dbReference>
<protein>
    <submittedName>
        <fullName evidence="1">Uncharacterized protein</fullName>
    </submittedName>
</protein>
<gene>
    <name evidence="1" type="ORF">SAMN05421880_10529</name>
</gene>